<proteinExistence type="predicted"/>
<gene>
    <name evidence="3" type="ORF">H8S77_25195</name>
</gene>
<comment type="caution">
    <text evidence="3">The sequence shown here is derived from an EMBL/GenBank/DDBJ whole genome shotgun (WGS) entry which is preliminary data.</text>
</comment>
<dbReference type="InterPro" id="IPR050345">
    <property type="entry name" value="Aliph_Amidase/BUP"/>
</dbReference>
<organism evidence="3 4">
    <name type="scientific">Parabacteroides segnis</name>
    <dbReference type="NCBI Taxonomy" id="2763058"/>
    <lineage>
        <taxon>Bacteria</taxon>
        <taxon>Pseudomonadati</taxon>
        <taxon>Bacteroidota</taxon>
        <taxon>Bacteroidia</taxon>
        <taxon>Bacteroidales</taxon>
        <taxon>Tannerellaceae</taxon>
        <taxon>Parabacteroides</taxon>
    </lineage>
</organism>
<dbReference type="EMBL" id="JACOOI010000047">
    <property type="protein sequence ID" value="MBC5646170.1"/>
    <property type="molecule type" value="Genomic_DNA"/>
</dbReference>
<dbReference type="Proteomes" id="UP000644010">
    <property type="component" value="Unassembled WGS sequence"/>
</dbReference>
<evidence type="ECO:0000313" key="4">
    <source>
        <dbReference type="Proteomes" id="UP000644010"/>
    </source>
</evidence>
<accession>A0ABR7E8R3</accession>
<evidence type="ECO:0000313" key="3">
    <source>
        <dbReference type="EMBL" id="MBC5646170.1"/>
    </source>
</evidence>
<reference evidence="3 4" key="1">
    <citation type="submission" date="2020-08" db="EMBL/GenBank/DDBJ databases">
        <title>Genome public.</title>
        <authorList>
            <person name="Liu C."/>
            <person name="Sun Q."/>
        </authorList>
    </citation>
    <scope>NUCLEOTIDE SEQUENCE [LARGE SCALE GENOMIC DNA]</scope>
    <source>
        <strain evidence="3 4">BX2</strain>
    </source>
</reference>
<dbReference type="InterPro" id="IPR003010">
    <property type="entry name" value="C-N_Hydrolase"/>
</dbReference>
<dbReference type="PROSITE" id="PS50263">
    <property type="entry name" value="CN_HYDROLASE"/>
    <property type="match status" value="1"/>
</dbReference>
<dbReference type="PANTHER" id="PTHR43674:SF2">
    <property type="entry name" value="BETA-UREIDOPROPIONASE"/>
    <property type="match status" value="1"/>
</dbReference>
<dbReference type="SUPFAM" id="SSF56317">
    <property type="entry name" value="Carbon-nitrogen hydrolase"/>
    <property type="match status" value="1"/>
</dbReference>
<evidence type="ECO:0000259" key="2">
    <source>
        <dbReference type="PROSITE" id="PS50263"/>
    </source>
</evidence>
<evidence type="ECO:0000256" key="1">
    <source>
        <dbReference type="ARBA" id="ARBA00022801"/>
    </source>
</evidence>
<dbReference type="RefSeq" id="WP_186961696.1">
    <property type="nucleotide sequence ID" value="NZ_JACOOI010000047.1"/>
</dbReference>
<dbReference type="Gene3D" id="3.60.110.10">
    <property type="entry name" value="Carbon-nitrogen hydrolase"/>
    <property type="match status" value="1"/>
</dbReference>
<dbReference type="CDD" id="cd07197">
    <property type="entry name" value="nitrilase"/>
    <property type="match status" value="1"/>
</dbReference>
<protein>
    <submittedName>
        <fullName evidence="3">Carbon-nitrogen hydrolase family protein</fullName>
    </submittedName>
</protein>
<keyword evidence="4" id="KW-1185">Reference proteome</keyword>
<dbReference type="GO" id="GO:0016787">
    <property type="term" value="F:hydrolase activity"/>
    <property type="evidence" value="ECO:0007669"/>
    <property type="project" value="UniProtKB-KW"/>
</dbReference>
<feature type="domain" description="CN hydrolase" evidence="2">
    <location>
        <begin position="1"/>
        <end position="235"/>
    </location>
</feature>
<sequence>MRICIAQIEPIKGDIQKNLDKHLKFITAALAKRPDLIMFPELSLTGYEPELARELATHPYDERLTPLQEISDRNNLIIGVGLPTISNHEICISMIIFQPNQERITYSKQYLYPTEKRIFTPGTTPCVIPFGKTDIIAPAICYELSNSEHVDYAHKMNANIYIASVLNSVNGVDADIEKLSRTASGYKMVTFMSNYIGTSGGYECAGKSSVWDTDGNLIAQLDSKTEGLLIYDTQTKSIDMQRGEMLKMQP</sequence>
<dbReference type="PANTHER" id="PTHR43674">
    <property type="entry name" value="NITRILASE C965.09-RELATED"/>
    <property type="match status" value="1"/>
</dbReference>
<name>A0ABR7E8R3_9BACT</name>
<keyword evidence="1 3" id="KW-0378">Hydrolase</keyword>
<dbReference type="InterPro" id="IPR036526">
    <property type="entry name" value="C-N_Hydrolase_sf"/>
</dbReference>
<dbReference type="Pfam" id="PF00795">
    <property type="entry name" value="CN_hydrolase"/>
    <property type="match status" value="1"/>
</dbReference>